<gene>
    <name evidence="4" type="ORF">SAMN02745784_00177</name>
</gene>
<dbReference type="InterPro" id="IPR016842">
    <property type="entry name" value="UCP026546_HTH-CBS"/>
</dbReference>
<name>A0A1M4S964_9FIRM</name>
<dbReference type="AlphaFoldDB" id="A0A1M4S964"/>
<dbReference type="InterPro" id="IPR036390">
    <property type="entry name" value="WH_DNA-bd_sf"/>
</dbReference>
<dbReference type="RefSeq" id="WP_244969130.1">
    <property type="nucleotide sequence ID" value="NZ_FQTY01000001.1"/>
</dbReference>
<reference evidence="5" key="1">
    <citation type="submission" date="2016-11" db="EMBL/GenBank/DDBJ databases">
        <authorList>
            <person name="Varghese N."/>
            <person name="Submissions S."/>
        </authorList>
    </citation>
    <scope>NUCLEOTIDE SEQUENCE [LARGE SCALE GENOMIC DNA]</scope>
    <source>
        <strain evidence="5">DSM 18095</strain>
    </source>
</reference>
<sequence>MGEIIIQLNERQEKIIDIVKRSQPITSEAIANKLELTRSTLRPDLAILTMSGILDARPKVGYFYTGKTSLSYISEKIRNIKVSEVKSIPIVVDESTSIYDAIVLMFLEDVGSIYVTSNGFLSGVVSRKDFLRNAIGGMDLNKVPMGMIMTRMPNIVYTELEDSVLDAAVKLIDHEIDSLPVVDIDKDKKNYKVVGRITKTTITRLFVELGKND</sequence>
<dbReference type="InterPro" id="IPR046342">
    <property type="entry name" value="CBS_dom_sf"/>
</dbReference>
<dbReference type="InterPro" id="IPR013196">
    <property type="entry name" value="HTH_11"/>
</dbReference>
<proteinExistence type="predicted"/>
<dbReference type="InterPro" id="IPR000644">
    <property type="entry name" value="CBS_dom"/>
</dbReference>
<feature type="domain" description="CBS" evidence="3">
    <location>
        <begin position="149"/>
        <end position="213"/>
    </location>
</feature>
<dbReference type="EMBL" id="FQTY01000001">
    <property type="protein sequence ID" value="SHE28750.1"/>
    <property type="molecule type" value="Genomic_DNA"/>
</dbReference>
<keyword evidence="1" id="KW-0677">Repeat</keyword>
<dbReference type="Proteomes" id="UP000184114">
    <property type="component" value="Unassembled WGS sequence"/>
</dbReference>
<dbReference type="PANTHER" id="PTHR48108:SF32">
    <property type="entry name" value="TRANSCRIPTIONAL REPRESSOR CCPN"/>
    <property type="match status" value="1"/>
</dbReference>
<evidence type="ECO:0000256" key="2">
    <source>
        <dbReference type="PROSITE-ProRule" id="PRU00703"/>
    </source>
</evidence>
<evidence type="ECO:0000313" key="5">
    <source>
        <dbReference type="Proteomes" id="UP000184114"/>
    </source>
</evidence>
<dbReference type="InterPro" id="IPR051462">
    <property type="entry name" value="CBS_domain-containing"/>
</dbReference>
<dbReference type="SMART" id="SM00116">
    <property type="entry name" value="CBS"/>
    <property type="match status" value="2"/>
</dbReference>
<dbReference type="Gene3D" id="3.10.580.10">
    <property type="entry name" value="CBS-domain"/>
    <property type="match status" value="1"/>
</dbReference>
<evidence type="ECO:0000259" key="3">
    <source>
        <dbReference type="PROSITE" id="PS51371"/>
    </source>
</evidence>
<dbReference type="Pfam" id="PF08279">
    <property type="entry name" value="HTH_11"/>
    <property type="match status" value="1"/>
</dbReference>
<organism evidence="4 5">
    <name type="scientific">Tissierella praeacuta DSM 18095</name>
    <dbReference type="NCBI Taxonomy" id="1123404"/>
    <lineage>
        <taxon>Bacteria</taxon>
        <taxon>Bacillati</taxon>
        <taxon>Bacillota</taxon>
        <taxon>Tissierellia</taxon>
        <taxon>Tissierellales</taxon>
        <taxon>Tissierellaceae</taxon>
        <taxon>Tissierella</taxon>
    </lineage>
</organism>
<dbReference type="Gene3D" id="1.10.10.10">
    <property type="entry name" value="Winged helix-like DNA-binding domain superfamily/Winged helix DNA-binding domain"/>
    <property type="match status" value="1"/>
</dbReference>
<dbReference type="SUPFAM" id="SSF46785">
    <property type="entry name" value="Winged helix' DNA-binding domain"/>
    <property type="match status" value="1"/>
</dbReference>
<dbReference type="PIRSF" id="PIRSF026546">
    <property type="entry name" value="UCP026546_CBS_YqzB"/>
    <property type="match status" value="1"/>
</dbReference>
<dbReference type="CDD" id="cd04617">
    <property type="entry name" value="CBS_pair_CcpN"/>
    <property type="match status" value="1"/>
</dbReference>
<dbReference type="Pfam" id="PF00571">
    <property type="entry name" value="CBS"/>
    <property type="match status" value="2"/>
</dbReference>
<protein>
    <submittedName>
        <fullName evidence="4">CBS domain-containing protein</fullName>
    </submittedName>
</protein>
<dbReference type="GeneID" id="90994871"/>
<dbReference type="SUPFAM" id="SSF54631">
    <property type="entry name" value="CBS-domain pair"/>
    <property type="match status" value="1"/>
</dbReference>
<accession>A0A1M4S964</accession>
<feature type="domain" description="CBS" evidence="3">
    <location>
        <begin position="85"/>
        <end position="140"/>
    </location>
</feature>
<evidence type="ECO:0000256" key="1">
    <source>
        <dbReference type="ARBA" id="ARBA00022737"/>
    </source>
</evidence>
<dbReference type="PANTHER" id="PTHR48108">
    <property type="entry name" value="CBS DOMAIN-CONTAINING PROTEIN CBSX2, CHLOROPLASTIC"/>
    <property type="match status" value="1"/>
</dbReference>
<dbReference type="STRING" id="1123404.SAMN02745784_00177"/>
<keyword evidence="5" id="KW-1185">Reference proteome</keyword>
<keyword evidence="2" id="KW-0129">CBS domain</keyword>
<dbReference type="PROSITE" id="PS51371">
    <property type="entry name" value="CBS"/>
    <property type="match status" value="2"/>
</dbReference>
<dbReference type="InterPro" id="IPR036388">
    <property type="entry name" value="WH-like_DNA-bd_sf"/>
</dbReference>
<evidence type="ECO:0000313" key="4">
    <source>
        <dbReference type="EMBL" id="SHE28750.1"/>
    </source>
</evidence>